<proteinExistence type="predicted"/>
<comment type="caution">
    <text evidence="2">The sequence shown here is derived from an EMBL/GenBank/DDBJ whole genome shotgun (WGS) entry which is preliminary data.</text>
</comment>
<feature type="signal peptide" evidence="1">
    <location>
        <begin position="1"/>
        <end position="19"/>
    </location>
</feature>
<keyword evidence="1" id="KW-0732">Signal</keyword>
<name>A0ABT9SS28_9FLAO</name>
<evidence type="ECO:0000313" key="3">
    <source>
        <dbReference type="Proteomes" id="UP001235513"/>
    </source>
</evidence>
<reference evidence="2 3" key="1">
    <citation type="submission" date="2023-07" db="EMBL/GenBank/DDBJ databases">
        <title>Sorghum-associated microbial communities from plants grown in Nebraska, USA.</title>
        <authorList>
            <person name="Schachtman D."/>
        </authorList>
    </citation>
    <scope>NUCLEOTIDE SEQUENCE [LARGE SCALE GENOMIC DNA]</scope>
    <source>
        <strain evidence="2 3">CC351</strain>
    </source>
</reference>
<dbReference type="EMBL" id="JAUSRL010000012">
    <property type="protein sequence ID" value="MDP9962239.1"/>
    <property type="molecule type" value="Genomic_DNA"/>
</dbReference>
<protein>
    <submittedName>
        <fullName evidence="2">Uncharacterized protein</fullName>
    </submittedName>
</protein>
<dbReference type="Proteomes" id="UP001235513">
    <property type="component" value="Unassembled WGS sequence"/>
</dbReference>
<gene>
    <name evidence="2" type="ORF">J2T04_004167</name>
</gene>
<keyword evidence="3" id="KW-1185">Reference proteome</keyword>
<accession>A0ABT9SS28</accession>
<evidence type="ECO:0000256" key="1">
    <source>
        <dbReference type="SAM" id="SignalP"/>
    </source>
</evidence>
<feature type="chain" id="PRO_5047374782" evidence="1">
    <location>
        <begin position="20"/>
        <end position="220"/>
    </location>
</feature>
<dbReference type="RefSeq" id="WP_306846643.1">
    <property type="nucleotide sequence ID" value="NZ_JAUSRL010000012.1"/>
</dbReference>
<sequence>MKSPLLIACVLLLSNYLKAQEPPSPEFKNPPVVVEVLAGNNGYASQMTVNKSFRSFPKLGIFSVTNFSSRWSETNSKDMMNQIHLTYHFAKGFSVLAGTHYTPSSGLRPNTALMYSYSSKEFLVTLMPRIDLANNSNWEGFALVEYKPKLNEFWNLYTRAQGLYCATINSGDHARSYLMLRVGISSKEFRFGLGANWDAYGPARNTKANYGVFVAANVIN</sequence>
<evidence type="ECO:0000313" key="2">
    <source>
        <dbReference type="EMBL" id="MDP9962239.1"/>
    </source>
</evidence>
<organism evidence="2 3">
    <name type="scientific">Chryseobacterium lathyri</name>
    <dbReference type="NCBI Taxonomy" id="395933"/>
    <lineage>
        <taxon>Bacteria</taxon>
        <taxon>Pseudomonadati</taxon>
        <taxon>Bacteroidota</taxon>
        <taxon>Flavobacteriia</taxon>
        <taxon>Flavobacteriales</taxon>
        <taxon>Weeksellaceae</taxon>
        <taxon>Chryseobacterium group</taxon>
        <taxon>Chryseobacterium</taxon>
    </lineage>
</organism>